<dbReference type="EMBL" id="JACOFU010000008">
    <property type="protein sequence ID" value="MBC3833155.1"/>
    <property type="molecule type" value="Genomic_DNA"/>
</dbReference>
<evidence type="ECO:0000313" key="2">
    <source>
        <dbReference type="EMBL" id="MBC3833155.1"/>
    </source>
</evidence>
<feature type="signal peptide" evidence="1">
    <location>
        <begin position="1"/>
        <end position="31"/>
    </location>
</feature>
<keyword evidence="3" id="KW-1185">Reference proteome</keyword>
<dbReference type="InterPro" id="IPR002816">
    <property type="entry name" value="TraB/PrgY/GumN_fam"/>
</dbReference>
<accession>A0ABR6XUI6</accession>
<dbReference type="InterPro" id="IPR047111">
    <property type="entry name" value="YbaP-like"/>
</dbReference>
<keyword evidence="1" id="KW-0732">Signal</keyword>
<organism evidence="2 3">
    <name type="scientific">Undibacterium amnicola</name>
    <dbReference type="NCBI Taxonomy" id="1834038"/>
    <lineage>
        <taxon>Bacteria</taxon>
        <taxon>Pseudomonadati</taxon>
        <taxon>Pseudomonadota</taxon>
        <taxon>Betaproteobacteria</taxon>
        <taxon>Burkholderiales</taxon>
        <taxon>Oxalobacteraceae</taxon>
        <taxon>Undibacterium</taxon>
    </lineage>
</organism>
<protein>
    <submittedName>
        <fullName evidence="2">TraB/GumN family protein</fullName>
    </submittedName>
</protein>
<dbReference type="Proteomes" id="UP000643610">
    <property type="component" value="Unassembled WGS sequence"/>
</dbReference>
<dbReference type="PANTHER" id="PTHR40590">
    <property type="entry name" value="CYTOPLASMIC PROTEIN-RELATED"/>
    <property type="match status" value="1"/>
</dbReference>
<reference evidence="2 3" key="1">
    <citation type="submission" date="2020-08" db="EMBL/GenBank/DDBJ databases">
        <title>Novel species isolated from subtropical streams in China.</title>
        <authorList>
            <person name="Lu H."/>
        </authorList>
    </citation>
    <scope>NUCLEOTIDE SEQUENCE [LARGE SCALE GENOMIC DNA]</scope>
    <source>
        <strain evidence="2 3">KCTC 52442</strain>
    </source>
</reference>
<proteinExistence type="predicted"/>
<feature type="chain" id="PRO_5046500501" evidence="1">
    <location>
        <begin position="32"/>
        <end position="331"/>
    </location>
</feature>
<sequence>MSHQIFRFVPSKLVLSLLAVCSLGISQLANADPLQNKDIAKQGKPVSGKAQKVTGLLYEIRLPQDPQKSSKTTSKPVVAYLYGTIHIAKANFYPLSTVVRKAYAQADTVVIEADTSDEASNRSVISKLSYAAGDKLQNHLTPATWSTLTSMTAESIEQFQFYKPVLVAMGLTVSAGMQLGYDPAHVLDRHFILAAKKDKKNLVELESVQYQADVLANLSDEEGDAVLANTLNSFKNGEISKEFNRMSDAWRTGDAERLAQIFVDASNRDIGSKKMTQKLMDERNPGMATKIQDLMLTGKKLFIVMGSGHLAGENNLIALLKQQGLQIQQIR</sequence>
<comment type="caution">
    <text evidence="2">The sequence shown here is derived from an EMBL/GenBank/DDBJ whole genome shotgun (WGS) entry which is preliminary data.</text>
</comment>
<evidence type="ECO:0000313" key="3">
    <source>
        <dbReference type="Proteomes" id="UP000643610"/>
    </source>
</evidence>
<dbReference type="RefSeq" id="WP_186892204.1">
    <property type="nucleotide sequence ID" value="NZ_JACOFU010000008.1"/>
</dbReference>
<dbReference type="Pfam" id="PF01963">
    <property type="entry name" value="TraB_PrgY_gumN"/>
    <property type="match status" value="1"/>
</dbReference>
<dbReference type="CDD" id="cd14789">
    <property type="entry name" value="Tiki"/>
    <property type="match status" value="1"/>
</dbReference>
<name>A0ABR6XUI6_9BURK</name>
<evidence type="ECO:0000256" key="1">
    <source>
        <dbReference type="SAM" id="SignalP"/>
    </source>
</evidence>
<dbReference type="PANTHER" id="PTHR40590:SF1">
    <property type="entry name" value="CYTOPLASMIC PROTEIN"/>
    <property type="match status" value="1"/>
</dbReference>
<gene>
    <name evidence="2" type="ORF">H8K33_16725</name>
</gene>